<proteinExistence type="predicted"/>
<name>A0AAV4W9V7_CAEEX</name>
<sequence>MESSSSLNANSGNHRFNGLSKHGGLETFMALKGEFSSIATARAIKTNQDLLPSTPYWPALLQRLLGNPSNPQWVPQVIQAPLRADLPPKLCPRRPRPQIMP</sequence>
<organism evidence="1 2">
    <name type="scientific">Caerostris extrusa</name>
    <name type="common">Bark spider</name>
    <name type="synonym">Caerostris bankana</name>
    <dbReference type="NCBI Taxonomy" id="172846"/>
    <lineage>
        <taxon>Eukaryota</taxon>
        <taxon>Metazoa</taxon>
        <taxon>Ecdysozoa</taxon>
        <taxon>Arthropoda</taxon>
        <taxon>Chelicerata</taxon>
        <taxon>Arachnida</taxon>
        <taxon>Araneae</taxon>
        <taxon>Araneomorphae</taxon>
        <taxon>Entelegynae</taxon>
        <taxon>Araneoidea</taxon>
        <taxon>Araneidae</taxon>
        <taxon>Caerostris</taxon>
    </lineage>
</organism>
<protein>
    <submittedName>
        <fullName evidence="1">Uncharacterized protein</fullName>
    </submittedName>
</protein>
<gene>
    <name evidence="1" type="ORF">CEXT_26231</name>
</gene>
<keyword evidence="2" id="KW-1185">Reference proteome</keyword>
<comment type="caution">
    <text evidence="1">The sequence shown here is derived from an EMBL/GenBank/DDBJ whole genome shotgun (WGS) entry which is preliminary data.</text>
</comment>
<evidence type="ECO:0000313" key="2">
    <source>
        <dbReference type="Proteomes" id="UP001054945"/>
    </source>
</evidence>
<dbReference type="Proteomes" id="UP001054945">
    <property type="component" value="Unassembled WGS sequence"/>
</dbReference>
<reference evidence="1 2" key="1">
    <citation type="submission" date="2021-06" db="EMBL/GenBank/DDBJ databases">
        <title>Caerostris extrusa draft genome.</title>
        <authorList>
            <person name="Kono N."/>
            <person name="Arakawa K."/>
        </authorList>
    </citation>
    <scope>NUCLEOTIDE SEQUENCE [LARGE SCALE GENOMIC DNA]</scope>
</reference>
<dbReference type="EMBL" id="BPLR01015905">
    <property type="protein sequence ID" value="GIY79581.1"/>
    <property type="molecule type" value="Genomic_DNA"/>
</dbReference>
<accession>A0AAV4W9V7</accession>
<evidence type="ECO:0000313" key="1">
    <source>
        <dbReference type="EMBL" id="GIY79581.1"/>
    </source>
</evidence>
<dbReference type="AlphaFoldDB" id="A0AAV4W9V7"/>